<accession>A0A024E6U7</accession>
<dbReference type="KEGG" id="pman:OU5_1570"/>
<evidence type="ECO:0000313" key="1">
    <source>
        <dbReference type="EMBL" id="AHZ68649.1"/>
    </source>
</evidence>
<gene>
    <name evidence="1" type="ORF">OU5_1570</name>
</gene>
<organism evidence="1 2">
    <name type="scientific">Pseudomonas mandelii JR-1</name>
    <dbReference type="NCBI Taxonomy" id="1147786"/>
    <lineage>
        <taxon>Bacteria</taxon>
        <taxon>Pseudomonadati</taxon>
        <taxon>Pseudomonadota</taxon>
        <taxon>Gammaproteobacteria</taxon>
        <taxon>Pseudomonadales</taxon>
        <taxon>Pseudomonadaceae</taxon>
        <taxon>Pseudomonas</taxon>
    </lineage>
</organism>
<proteinExistence type="predicted"/>
<dbReference type="HOGENOM" id="CLU_378520_0_0_6"/>
<dbReference type="AlphaFoldDB" id="A0A024E6U7"/>
<reference evidence="1 2" key="1">
    <citation type="journal article" date="2012" name="J. Bacteriol.">
        <title>Genome sequence of cold-adapted Pseudomonas mandelii strain JR-1.</title>
        <authorList>
            <person name="Jang S.H."/>
            <person name="Kim J."/>
            <person name="Kim J."/>
            <person name="Hong S."/>
            <person name="Lee C."/>
        </authorList>
    </citation>
    <scope>NUCLEOTIDE SEQUENCE [LARGE SCALE GENOMIC DNA]</scope>
    <source>
        <strain evidence="1 2">JR-1</strain>
    </source>
</reference>
<sequence>MANSGDSEIQGRIMSKPKLPPESEVVTWLQRLIENDQLLENIQGQEIITSITDAIGQDFFIPSFGIDYISRRASAEAAGHVLGRLGLLEIISINTSISLTTGEVLRPDILCFNPESKTLVVFEVKRASETERQTVTELAGYEQELRNLLPFLGNFDICFVVVAADWSTLLTHAVGSMNAWSGKQCLALKLMSTESSFGLQAHLPEAWHLTGSVKLPPEALPSIDLYLVEKSADAIDEYEGGESDGGHVGVTGVDERIPPRLVVTAMDIIARAGDRAGSHGFMMLWRDVNGHGRGWWCITLCAIDPYSMYAWCKEHGLPQRDSEASLFLDSRKADIAGQTPATIYDLANAAYPILKEQFEPEFSGDFCWQMKARQYRLRGVPTRFEFWGSLGQHAREFVCNPAVRNWYMPYMSHNQLDWTDPAVAMPLVENLSAGVPFPGGTIKCSDAFLVGRALGDLALAAFNAAPDKEHAARIAPMVEWAQLEALRYAIEMKQMYDVTEEIVTPIPVLSNDPSKRLQATEDLANWVRTDLISERHPFHQACFDLGLREAMLFRLSEEGSIDCIPPDRPHEAAVLIRRILKGAILRMKGSQGQLLQSAEYLDFEEYLALHLASCVDEQSDVDGVRLDAAPDEIPDLELLRAFPGTLVKGIDSIVPVVLHTVSPAFPVTVDWEWLKSGVRALFESGDHRPAVIFNQDGTVGTGRMMGIGKFLSPIRDPDVEVYLLDETSARNIAMKMTWEEVKDFYAKRSEGIA</sequence>
<protein>
    <submittedName>
        <fullName evidence="1">Uncharacterized protein</fullName>
    </submittedName>
</protein>
<name>A0A024E6U7_9PSED</name>
<dbReference type="Proteomes" id="UP000026913">
    <property type="component" value="Chromosome"/>
</dbReference>
<evidence type="ECO:0000313" key="2">
    <source>
        <dbReference type="Proteomes" id="UP000026913"/>
    </source>
</evidence>
<dbReference type="EMBL" id="CP005960">
    <property type="protein sequence ID" value="AHZ68649.1"/>
    <property type="molecule type" value="Genomic_DNA"/>
</dbReference>